<sequence>MPSDGHNIIDSLRSLISSSKGASYVEARYQARVTTEVNFVNGELERIRVVENAGCGIRVLVDGCWGFSSTNNISLLKESLDQAISAARVLAQTKKNKVQGLAKSKMITGTFRAPANVSLSDVDIEQKVKVAREGEKAARSNNKVVKAASCTYREMLDHKAIVNSDGADVEIYDSKPEFSVVAIAKRGGQSATAHEGVGITGGWNDLFKKSHLEYAAAASERAAKLLDAKHVNGSKATVILDPAMVGLLSHEAIGHTVEADFVLSGSVVKDKIGEQVASNLVTLVDSGRSEIVGNAGGTIIIDDEGVAAGRTAIIEKGILKSFLHNRESAMTFDTESTGNARAFQYNDEPLIRMRNTFIEPGTDKLADMIKETKHGYIVKGARNGQADANGEFMFGAEEVYLIENGEVKELMKGASISGNAFHVLKSVDMVGDEFQYDIGTGYCGKYQLAKVDGGGPHIRCTAVIGGLQ</sequence>
<name>K0IMQ0_NITGG</name>
<evidence type="ECO:0000259" key="7">
    <source>
        <dbReference type="Pfam" id="PF19290"/>
    </source>
</evidence>
<evidence type="ECO:0000313" key="9">
    <source>
        <dbReference type="Proteomes" id="UP000008037"/>
    </source>
</evidence>
<dbReference type="Pfam" id="PF01523">
    <property type="entry name" value="PmbA_TldD_1st"/>
    <property type="match status" value="1"/>
</dbReference>
<dbReference type="Proteomes" id="UP000008037">
    <property type="component" value="Chromosome"/>
</dbReference>
<accession>K0IMQ0</accession>
<feature type="domain" description="Metalloprotease TldD/E central" evidence="7">
    <location>
        <begin position="119"/>
        <end position="226"/>
    </location>
</feature>
<dbReference type="GO" id="GO:0008237">
    <property type="term" value="F:metallopeptidase activity"/>
    <property type="evidence" value="ECO:0007669"/>
    <property type="project" value="UniProtKB-KW"/>
</dbReference>
<dbReference type="RefSeq" id="WP_015018626.1">
    <property type="nucleotide sequence ID" value="NC_018719.1"/>
</dbReference>
<dbReference type="Pfam" id="PF19290">
    <property type="entry name" value="PmbA_TldD_2nd"/>
    <property type="match status" value="1"/>
</dbReference>
<dbReference type="PANTHER" id="PTHR30624:SF0">
    <property type="entry name" value="METALLOPROTEASE SLR0863"/>
    <property type="match status" value="1"/>
</dbReference>
<dbReference type="InParanoid" id="K0IMQ0"/>
<evidence type="ECO:0000256" key="3">
    <source>
        <dbReference type="ARBA" id="ARBA00022801"/>
    </source>
</evidence>
<dbReference type="InterPro" id="IPR035068">
    <property type="entry name" value="TldD/PmbA_N"/>
</dbReference>
<evidence type="ECO:0000256" key="1">
    <source>
        <dbReference type="ARBA" id="ARBA00005836"/>
    </source>
</evidence>
<feature type="domain" description="Metalloprotease TldD/E N-terminal" evidence="5">
    <location>
        <begin position="25"/>
        <end position="89"/>
    </location>
</feature>
<dbReference type="InterPro" id="IPR051463">
    <property type="entry name" value="Peptidase_U62_metallo"/>
</dbReference>
<dbReference type="HOGENOM" id="CLU_026425_1_2_2"/>
<reference evidence="8 9" key="1">
    <citation type="journal article" date="2012" name="Environ. Microbiol.">
        <title>The genome of the ammonia-oxidizing Candidatus Nitrososphaera gargensis: insights into metabolic versatility and environmental adaptations.</title>
        <authorList>
            <person name="Spang A."/>
            <person name="Poehlein A."/>
            <person name="Offre P."/>
            <person name="Zumbragel S."/>
            <person name="Haider S."/>
            <person name="Rychlik N."/>
            <person name="Nowka B."/>
            <person name="Schmeisser C."/>
            <person name="Lebedeva E.V."/>
            <person name="Rattei T."/>
            <person name="Bohm C."/>
            <person name="Schmid M."/>
            <person name="Galushko A."/>
            <person name="Hatzenpichler R."/>
            <person name="Weinmaier T."/>
            <person name="Daniel R."/>
            <person name="Schleper C."/>
            <person name="Spieck E."/>
            <person name="Streit W."/>
            <person name="Wagner M."/>
        </authorList>
    </citation>
    <scope>NUCLEOTIDE SEQUENCE [LARGE SCALE GENOMIC DNA]</scope>
    <source>
        <strain evidence="9">Ga9.2</strain>
    </source>
</reference>
<dbReference type="SUPFAM" id="SSF111283">
    <property type="entry name" value="Putative modulator of DNA gyrase, PmbA/TldD"/>
    <property type="match status" value="1"/>
</dbReference>
<dbReference type="InterPro" id="IPR002510">
    <property type="entry name" value="Metalloprtase-TldD/E_N"/>
</dbReference>
<keyword evidence="4" id="KW-0482">Metalloprotease</keyword>
<gene>
    <name evidence="8" type="ordered locus">Ngar_c11480</name>
</gene>
<dbReference type="GO" id="GO:0005829">
    <property type="term" value="C:cytosol"/>
    <property type="evidence" value="ECO:0007669"/>
    <property type="project" value="TreeGrafter"/>
</dbReference>
<keyword evidence="2 8" id="KW-0645">Protease</keyword>
<evidence type="ECO:0000313" key="8">
    <source>
        <dbReference type="EMBL" id="AFU58089.1"/>
    </source>
</evidence>
<dbReference type="BioCyc" id="CNIT1237085:G1324-1146-MONOMER"/>
<dbReference type="Gene3D" id="3.30.2290.10">
    <property type="entry name" value="PmbA/TldD superfamily"/>
    <property type="match status" value="1"/>
</dbReference>
<dbReference type="STRING" id="1237085.Ngar_c11480"/>
<dbReference type="GeneID" id="13797407"/>
<evidence type="ECO:0000256" key="4">
    <source>
        <dbReference type="ARBA" id="ARBA00023049"/>
    </source>
</evidence>
<dbReference type="InterPro" id="IPR025502">
    <property type="entry name" value="TldD"/>
</dbReference>
<dbReference type="PATRIC" id="fig|1237085.11.peg.1088"/>
<keyword evidence="3" id="KW-0378">Hydrolase</keyword>
<dbReference type="InterPro" id="IPR045570">
    <property type="entry name" value="Metalloprtase-TldD/E_cen_dom"/>
</dbReference>
<dbReference type="OrthoDB" id="98233at2157"/>
<dbReference type="EMBL" id="CP002408">
    <property type="protein sequence ID" value="AFU58089.1"/>
    <property type="molecule type" value="Genomic_DNA"/>
</dbReference>
<protein>
    <submittedName>
        <fullName evidence="8">Putative protease TldD</fullName>
    </submittedName>
</protein>
<evidence type="ECO:0000259" key="6">
    <source>
        <dbReference type="Pfam" id="PF19289"/>
    </source>
</evidence>
<dbReference type="AlphaFoldDB" id="K0IMQ0"/>
<proteinExistence type="inferred from homology"/>
<evidence type="ECO:0000259" key="5">
    <source>
        <dbReference type="Pfam" id="PF01523"/>
    </source>
</evidence>
<keyword evidence="9" id="KW-1185">Reference proteome</keyword>
<dbReference type="KEGG" id="nga:Ngar_c11480"/>
<evidence type="ECO:0000256" key="2">
    <source>
        <dbReference type="ARBA" id="ARBA00022670"/>
    </source>
</evidence>
<dbReference type="PANTHER" id="PTHR30624">
    <property type="entry name" value="UNCHARACTERIZED PROTEIN TLDD AND PMBA"/>
    <property type="match status" value="1"/>
</dbReference>
<feature type="domain" description="Metalloprotease TldD/E C-terminal" evidence="6">
    <location>
        <begin position="235"/>
        <end position="460"/>
    </location>
</feature>
<dbReference type="Pfam" id="PF19289">
    <property type="entry name" value="PmbA_TldD_3rd"/>
    <property type="match status" value="1"/>
</dbReference>
<comment type="similarity">
    <text evidence="1">Belongs to the peptidase U62 family.</text>
</comment>
<dbReference type="GO" id="GO:0006508">
    <property type="term" value="P:proteolysis"/>
    <property type="evidence" value="ECO:0007669"/>
    <property type="project" value="UniProtKB-KW"/>
</dbReference>
<dbReference type="PIRSF" id="PIRSF004919">
    <property type="entry name" value="TldD"/>
    <property type="match status" value="1"/>
</dbReference>
<dbReference type="InterPro" id="IPR045569">
    <property type="entry name" value="Metalloprtase-TldD/E_C"/>
</dbReference>
<dbReference type="InterPro" id="IPR036059">
    <property type="entry name" value="TldD/PmbA_sf"/>
</dbReference>
<organism evidence="8 9">
    <name type="scientific">Nitrososphaera gargensis (strain Ga9.2)</name>
    <dbReference type="NCBI Taxonomy" id="1237085"/>
    <lineage>
        <taxon>Archaea</taxon>
        <taxon>Nitrososphaerota</taxon>
        <taxon>Nitrososphaeria</taxon>
        <taxon>Nitrososphaerales</taxon>
        <taxon>Nitrososphaeraceae</taxon>
        <taxon>Nitrososphaera</taxon>
    </lineage>
</organism>